<gene>
    <name evidence="1" type="ORF">BB561_003433</name>
</gene>
<reference evidence="1 2" key="1">
    <citation type="journal article" date="2018" name="MBio">
        <title>Comparative Genomics Reveals the Core Gene Toolbox for the Fungus-Insect Symbiosis.</title>
        <authorList>
            <person name="Wang Y."/>
            <person name="Stata M."/>
            <person name="Wang W."/>
            <person name="Stajich J.E."/>
            <person name="White M.M."/>
            <person name="Moncalvo J.M."/>
        </authorList>
    </citation>
    <scope>NUCLEOTIDE SEQUENCE [LARGE SCALE GENOMIC DNA]</scope>
    <source>
        <strain evidence="1 2">SWE-8-4</strain>
    </source>
</reference>
<dbReference type="AlphaFoldDB" id="A0A2T9YLG1"/>
<proteinExistence type="predicted"/>
<dbReference type="Proteomes" id="UP000245383">
    <property type="component" value="Unassembled WGS sequence"/>
</dbReference>
<evidence type="ECO:0000313" key="1">
    <source>
        <dbReference type="EMBL" id="PVU93177.1"/>
    </source>
</evidence>
<evidence type="ECO:0000313" key="2">
    <source>
        <dbReference type="Proteomes" id="UP000245383"/>
    </source>
</evidence>
<protein>
    <submittedName>
        <fullName evidence="1">Uncharacterized protein</fullName>
    </submittedName>
</protein>
<keyword evidence="2" id="KW-1185">Reference proteome</keyword>
<accession>A0A2T9YLG1</accession>
<name>A0A2T9YLG1_9FUNG</name>
<dbReference type="OrthoDB" id="2400069at2759"/>
<dbReference type="STRING" id="133385.A0A2T9YLG1"/>
<comment type="caution">
    <text evidence="1">The sequence shown here is derived from an EMBL/GenBank/DDBJ whole genome shotgun (WGS) entry which is preliminary data.</text>
</comment>
<sequence>MAKNNPTYQRPFRQENIKRLIDLYRHNQLRKNRDIDLENDDDIIILKTVRSLITDFCSALTQTRIESVHKTIGLPGQAPQLIDVNRQPPATLLQRRIQAINKAPPVLSRGRTFFAVLSCLVPPNRQLIGKLLSATDPPSTPVQTEDEPGGQQCNFQRSCISSCKEGHQRYKEYGEFLSSSRSPKAQQLCREKIFIMERIPTHSDSPKVQEIPEIFMELQSFHFEKVKKKMQKQYKSYLQRTHSSEKQYSRLEKKDIKNIEYGLNVFEKSDAPTRLTAQAEWFLLRRVFEELSKWFGLHNGPRAIRINALSLMVPLGKSLMLPTLELNPASTTEGETKKDKTDSGNTLVEVRNVVTGSNSTDNKTTFNSARVHNLPRPQKRKVFAINKKIDAYLHGESAELPQKNSKRAVQRKTRNSTIQQGFLSWLEEYDKVTESTVKFIIIAPKEKRQGRPTDRMCKVKAHTNSLLCPVQAYTIYKKKVAYLPCYNTHENYFSQRYNSLFRHVRYFLKPLSVDRISRIIKKITSICIKEESQIPKARAIGISKDSDVKITESIL</sequence>
<organism evidence="1 2">
    <name type="scientific">Smittium simulii</name>
    <dbReference type="NCBI Taxonomy" id="133385"/>
    <lineage>
        <taxon>Eukaryota</taxon>
        <taxon>Fungi</taxon>
        <taxon>Fungi incertae sedis</taxon>
        <taxon>Zoopagomycota</taxon>
        <taxon>Kickxellomycotina</taxon>
        <taxon>Harpellomycetes</taxon>
        <taxon>Harpellales</taxon>
        <taxon>Legeriomycetaceae</taxon>
        <taxon>Smittium</taxon>
    </lineage>
</organism>
<dbReference type="EMBL" id="MBFR01000136">
    <property type="protein sequence ID" value="PVU93177.1"/>
    <property type="molecule type" value="Genomic_DNA"/>
</dbReference>